<dbReference type="OrthoDB" id="300971at2759"/>
<dbReference type="Proteomes" id="UP000683925">
    <property type="component" value="Unassembled WGS sequence"/>
</dbReference>
<proteinExistence type="predicted"/>
<gene>
    <name evidence="1" type="ORF">POCTA_138.1.T0540211</name>
</gene>
<protein>
    <submittedName>
        <fullName evidence="1">Uncharacterized protein</fullName>
    </submittedName>
</protein>
<evidence type="ECO:0000313" key="2">
    <source>
        <dbReference type="Proteomes" id="UP000683925"/>
    </source>
</evidence>
<reference evidence="1" key="1">
    <citation type="submission" date="2021-01" db="EMBL/GenBank/DDBJ databases">
        <authorList>
            <consortium name="Genoscope - CEA"/>
            <person name="William W."/>
        </authorList>
    </citation>
    <scope>NUCLEOTIDE SEQUENCE</scope>
</reference>
<dbReference type="AlphaFoldDB" id="A0A8S1V1Z0"/>
<organism evidence="1 2">
    <name type="scientific">Paramecium octaurelia</name>
    <dbReference type="NCBI Taxonomy" id="43137"/>
    <lineage>
        <taxon>Eukaryota</taxon>
        <taxon>Sar</taxon>
        <taxon>Alveolata</taxon>
        <taxon>Ciliophora</taxon>
        <taxon>Intramacronucleata</taxon>
        <taxon>Oligohymenophorea</taxon>
        <taxon>Peniculida</taxon>
        <taxon>Parameciidae</taxon>
        <taxon>Paramecium</taxon>
    </lineage>
</organism>
<name>A0A8S1V1Z0_PAROT</name>
<keyword evidence="2" id="KW-1185">Reference proteome</keyword>
<dbReference type="EMBL" id="CAJJDP010000054">
    <property type="protein sequence ID" value="CAD8169932.1"/>
    <property type="molecule type" value="Genomic_DNA"/>
</dbReference>
<accession>A0A8S1V1Z0</accession>
<comment type="caution">
    <text evidence="1">The sequence shown here is derived from an EMBL/GenBank/DDBJ whole genome shotgun (WGS) entry which is preliminary data.</text>
</comment>
<evidence type="ECO:0000313" key="1">
    <source>
        <dbReference type="EMBL" id="CAD8169932.1"/>
    </source>
</evidence>
<dbReference type="OMA" id="REHQFNF"/>
<sequence>MNFKPDLQGWQDYVQTPNTNQLKLLSDSLNNYQEQPKPNMNPFNNNWVKKCITQQSQSPKQRQLQRSPFAEYRKQFNIRRQASPLFREHQFNFSQDNKQEFYRNFNNSHQHKNQKQSLVFQNMQRSQRQQLRTKLMMISKDLNNSQIYHIIQLINK</sequence>